<dbReference type="PANTHER" id="PTHR34598:SF3">
    <property type="entry name" value="OXIDOREDUCTASE AN1597"/>
    <property type="match status" value="1"/>
</dbReference>
<gene>
    <name evidence="1" type="ORF">CC117_24130</name>
</gene>
<dbReference type="EMBL" id="MBLM01000136">
    <property type="protein sequence ID" value="OHV32885.1"/>
    <property type="molecule type" value="Genomic_DNA"/>
</dbReference>
<name>A0A1S1QI04_9ACTN</name>
<evidence type="ECO:0000313" key="1">
    <source>
        <dbReference type="EMBL" id="OHV32885.1"/>
    </source>
</evidence>
<dbReference type="NCBIfam" id="NF041278">
    <property type="entry name" value="CmcJ_NvfI_EfuI"/>
    <property type="match status" value="1"/>
</dbReference>
<dbReference type="GO" id="GO:0016491">
    <property type="term" value="F:oxidoreductase activity"/>
    <property type="evidence" value="ECO:0007669"/>
    <property type="project" value="InterPro"/>
</dbReference>
<dbReference type="AlphaFoldDB" id="A0A1S1QI04"/>
<dbReference type="RefSeq" id="WP_071087538.1">
    <property type="nucleotide sequence ID" value="NZ_MBLM01000136.1"/>
</dbReference>
<protein>
    <recommendedName>
        <fullName evidence="3">Methyltransferase</fullName>
    </recommendedName>
</protein>
<proteinExistence type="predicted"/>
<evidence type="ECO:0008006" key="3">
    <source>
        <dbReference type="Google" id="ProtNLM"/>
    </source>
</evidence>
<dbReference type="OrthoDB" id="5173234at2"/>
<comment type="caution">
    <text evidence="1">The sequence shown here is derived from an EMBL/GenBank/DDBJ whole genome shotgun (WGS) entry which is preliminary data.</text>
</comment>
<keyword evidence="2" id="KW-1185">Reference proteome</keyword>
<dbReference type="PANTHER" id="PTHR34598">
    <property type="entry name" value="BLL6449 PROTEIN"/>
    <property type="match status" value="1"/>
</dbReference>
<sequence>MSTATPPDGFPQAPLRATIGYAAPTSSPAEKKIRYVAHTIDVHDARQIRSGLSLDGEGFVLAEHEIRSAHLEDPAELARVYAPEIAEVVREATGASYVVPQTTWWSILPRTSEPLPTEVIAQLSRDGQTHYTVEGVTPRPAGNAHADYTPHTAEELLELVRSDPRVAVPPFRRFGIYQTWHVLNDPPHDNTLALADSRSVHDEDLVTYDNILGIPDEPGNTVRSRAGKASERHRWYYFSHLRTNEIIVFVGYDPARPNNVLHTGFNIPDAGPAARPRLSLEARFFAFFE</sequence>
<accession>A0A1S1QI04</accession>
<reference evidence="2" key="1">
    <citation type="submission" date="2016-07" db="EMBL/GenBank/DDBJ databases">
        <title>Sequence Frankia sp. strain CcI1.17.</title>
        <authorList>
            <person name="Ghodhbane-Gtari F."/>
            <person name="Swanson E."/>
            <person name="Gueddou A."/>
            <person name="Morris K."/>
            <person name="Hezbri K."/>
            <person name="Ktari A."/>
            <person name="Nouioui I."/>
            <person name="Abebe-Akele F."/>
            <person name="Simpson S."/>
            <person name="Thomas K."/>
            <person name="Gtari M."/>
            <person name="Tisa L.S."/>
            <person name="Hurst S."/>
        </authorList>
    </citation>
    <scope>NUCLEOTIDE SEQUENCE [LARGE SCALE GENOMIC DNA]</scope>
    <source>
        <strain evidence="2">Cc1.17</strain>
    </source>
</reference>
<dbReference type="Proteomes" id="UP000179627">
    <property type="component" value="Unassembled WGS sequence"/>
</dbReference>
<evidence type="ECO:0000313" key="2">
    <source>
        <dbReference type="Proteomes" id="UP000179627"/>
    </source>
</evidence>
<organism evidence="1 2">
    <name type="scientific">Parafrankia colletiae</name>
    <dbReference type="NCBI Taxonomy" id="573497"/>
    <lineage>
        <taxon>Bacteria</taxon>
        <taxon>Bacillati</taxon>
        <taxon>Actinomycetota</taxon>
        <taxon>Actinomycetes</taxon>
        <taxon>Frankiales</taxon>
        <taxon>Frankiaceae</taxon>
        <taxon>Parafrankia</taxon>
    </lineage>
</organism>
<dbReference type="InterPro" id="IPR044053">
    <property type="entry name" value="AsaB-like"/>
</dbReference>